<dbReference type="SUPFAM" id="SSF56112">
    <property type="entry name" value="Protein kinase-like (PK-like)"/>
    <property type="match status" value="1"/>
</dbReference>
<dbReference type="InterPro" id="IPR011009">
    <property type="entry name" value="Kinase-like_dom_sf"/>
</dbReference>
<sequence length="1066" mass="117380">MSDGKRLYQACGSSDSREALQLLASWDHQRIRAAAKYIDKDVKSYYHSASCYTPLHRACSEGRVKLVEMLLKHGADAEAKSNNGKTPLDLGTEHGHGDKLEPVFAAREACIWLPPLPNATPTHETTASVVVAVDTWLKPLLPKRTTTHRLPHLDAFVTGAVSHLPNRDALANMKNIIDGAPLVFLSVDWAAFKVTTTQALGALDQALQAPEALNSRLSQLDPNSDNLESVLKELHQLIEQFDLQPALLELQTALAACPAPPTAPASSPETPPTDLAAALDKVIALSDGGPELQELLTTSNNNLKGLILAFIDALGAVAKAGTSDTIHRVDTLRQIAHCQHVDAAPPAEALPEAWEQLCQAHQNLSARKQNGLEQIAQWQAPPEYEHQGWYLTFVLHESQALARQLQDMIKWQDITRSALTSCIKYANEIMQSNPDQFVSAHEEMAKLHEQIQATTACLSFASDKLRPVLEDELQEKRRHLATLQQKLSAEPHVDHVAELTQLLHQHFPALLVFLHPEQSTLGKRLRTVLGADLPASLILEAMTEVDQRLSLTDLGQLELHYYQNHKVYKTRAALPDCPEQDLAVKEFALARQHKQDQCRTFLRELRAMRQLEHPHIIPVLSALVDVRDGHPSAYLVQPWCTQGDLQQWLGKARHLATSTVIAGLMAQLRTALAFMHSKGLVHRDVKLSNVMLDGEEDQPVVRLGDFDIAKAAAEATMLPCTATASSGTAGYVAPEVLFGLGRVGARPAQDAFSFGCVLYNTYMFPQTVPPARLPTDQLAEKCQWEAGARGAECSFSHLAAEMCDSTSDLYKETRALLATDPKQRPSLFNAGQHAQQPAIAQVGPAIDVLRDAPELTSEVAELLKQLNTDARGPANIAVQRVERVQNPVLWERYSAKRREMLHRIKKQEHYNKLQTATLDALPGLPALLRDSSCQERLLLHGIAPDAKLRDKIVRLGFDYRFAGSSAGHQFGYGVYLADHPGKSHQYAGAGPNGERMLVIARALLGRAHVNAAPPSRALAPPLLPKAPNNERYDSVIAAPQRQFAEVVIFENTQLYPELVVYYTAAD</sequence>
<keyword evidence="2" id="KW-0328">Glycosyltransferase</keyword>
<dbReference type="GO" id="GO:0003950">
    <property type="term" value="F:NAD+ poly-ADP-ribosyltransferase activity"/>
    <property type="evidence" value="ECO:0007669"/>
    <property type="project" value="UniProtKB-UniRule"/>
</dbReference>
<dbReference type="EC" id="2.4.2.-" evidence="2"/>
<dbReference type="PANTHER" id="PTHR24144">
    <property type="entry name" value="ANKYRIN REPEAT DOMAIN-CONTAINING PROTEIN 49"/>
    <property type="match status" value="1"/>
</dbReference>
<dbReference type="PROSITE" id="PS00108">
    <property type="entry name" value="PROTEIN_KINASE_ST"/>
    <property type="match status" value="1"/>
</dbReference>
<keyword evidence="2" id="KW-0520">NAD</keyword>
<dbReference type="KEGG" id="mbr:MONBRDRAFT_25483"/>
<dbReference type="InParanoid" id="A9UZJ6"/>
<gene>
    <name evidence="5" type="ORF">MONBRDRAFT_25483</name>
</gene>
<dbReference type="PANTHER" id="PTHR24144:SF5">
    <property type="entry name" value="BTB DOMAIN-CONTAINING PROTEIN"/>
    <property type="match status" value="1"/>
</dbReference>
<evidence type="ECO:0000256" key="1">
    <source>
        <dbReference type="PROSITE-ProRule" id="PRU00023"/>
    </source>
</evidence>
<feature type="domain" description="Protein kinase" evidence="3">
    <location>
        <begin position="543"/>
        <end position="839"/>
    </location>
</feature>
<dbReference type="Pfam" id="PF00069">
    <property type="entry name" value="Pkinase"/>
    <property type="match status" value="1"/>
</dbReference>
<dbReference type="SUPFAM" id="SSF48403">
    <property type="entry name" value="Ankyrin repeat"/>
    <property type="match status" value="1"/>
</dbReference>
<organism evidence="5 6">
    <name type="scientific">Monosiga brevicollis</name>
    <name type="common">Choanoflagellate</name>
    <dbReference type="NCBI Taxonomy" id="81824"/>
    <lineage>
        <taxon>Eukaryota</taxon>
        <taxon>Choanoflagellata</taxon>
        <taxon>Craspedida</taxon>
        <taxon>Salpingoecidae</taxon>
        <taxon>Monosiga</taxon>
    </lineage>
</organism>
<dbReference type="PROSITE" id="PS51059">
    <property type="entry name" value="PARP_CATALYTIC"/>
    <property type="match status" value="1"/>
</dbReference>
<evidence type="ECO:0000259" key="3">
    <source>
        <dbReference type="PROSITE" id="PS50011"/>
    </source>
</evidence>
<dbReference type="PROSITE" id="PS50297">
    <property type="entry name" value="ANK_REP_REGION"/>
    <property type="match status" value="1"/>
</dbReference>
<protein>
    <recommendedName>
        <fullName evidence="2">Poly [ADP-ribose] polymerase</fullName>
        <shortName evidence="2">PARP</shortName>
        <ecNumber evidence="2">2.4.2.-</ecNumber>
    </recommendedName>
</protein>
<dbReference type="InterPro" id="IPR002110">
    <property type="entry name" value="Ankyrin_rpt"/>
</dbReference>
<dbReference type="Pfam" id="PF00644">
    <property type="entry name" value="PARP"/>
    <property type="match status" value="1"/>
</dbReference>
<reference evidence="5 6" key="1">
    <citation type="journal article" date="2008" name="Nature">
        <title>The genome of the choanoflagellate Monosiga brevicollis and the origin of metazoans.</title>
        <authorList>
            <consortium name="JGI Sequencing"/>
            <person name="King N."/>
            <person name="Westbrook M.J."/>
            <person name="Young S.L."/>
            <person name="Kuo A."/>
            <person name="Abedin M."/>
            <person name="Chapman J."/>
            <person name="Fairclough S."/>
            <person name="Hellsten U."/>
            <person name="Isogai Y."/>
            <person name="Letunic I."/>
            <person name="Marr M."/>
            <person name="Pincus D."/>
            <person name="Putnam N."/>
            <person name="Rokas A."/>
            <person name="Wright K.J."/>
            <person name="Zuzow R."/>
            <person name="Dirks W."/>
            <person name="Good M."/>
            <person name="Goodstein D."/>
            <person name="Lemons D."/>
            <person name="Li W."/>
            <person name="Lyons J.B."/>
            <person name="Morris A."/>
            <person name="Nichols S."/>
            <person name="Richter D.J."/>
            <person name="Salamov A."/>
            <person name="Bork P."/>
            <person name="Lim W.A."/>
            <person name="Manning G."/>
            <person name="Miller W.T."/>
            <person name="McGinnis W."/>
            <person name="Shapiro H."/>
            <person name="Tjian R."/>
            <person name="Grigoriev I.V."/>
            <person name="Rokhsar D."/>
        </authorList>
    </citation>
    <scope>NUCLEOTIDE SEQUENCE [LARGE SCALE GENOMIC DNA]</scope>
    <source>
        <strain evidence="6">MX1 / ATCC 50154</strain>
    </source>
</reference>
<dbReference type="PROSITE" id="PS50088">
    <property type="entry name" value="ANK_REPEAT"/>
    <property type="match status" value="1"/>
</dbReference>
<keyword evidence="2" id="KW-0808">Transferase</keyword>
<dbReference type="EMBL" id="CH991551">
    <property type="protein sequence ID" value="EDQ89242.1"/>
    <property type="molecule type" value="Genomic_DNA"/>
</dbReference>
<keyword evidence="6" id="KW-1185">Reference proteome</keyword>
<dbReference type="eggNOG" id="KOG4177">
    <property type="taxonomic scope" value="Eukaryota"/>
</dbReference>
<name>A9UZJ6_MONBE</name>
<proteinExistence type="predicted"/>
<dbReference type="Proteomes" id="UP000001357">
    <property type="component" value="Unassembled WGS sequence"/>
</dbReference>
<feature type="repeat" description="ANK" evidence="1">
    <location>
        <begin position="50"/>
        <end position="82"/>
    </location>
</feature>
<dbReference type="STRING" id="81824.A9UZJ6"/>
<dbReference type="Gene3D" id="1.25.40.20">
    <property type="entry name" value="Ankyrin repeat-containing domain"/>
    <property type="match status" value="1"/>
</dbReference>
<evidence type="ECO:0000313" key="6">
    <source>
        <dbReference type="Proteomes" id="UP000001357"/>
    </source>
</evidence>
<feature type="domain" description="PARP catalytic" evidence="4">
    <location>
        <begin position="839"/>
        <end position="1066"/>
    </location>
</feature>
<dbReference type="InterPro" id="IPR008271">
    <property type="entry name" value="Ser/Thr_kinase_AS"/>
</dbReference>
<dbReference type="GO" id="GO:0004672">
    <property type="term" value="F:protein kinase activity"/>
    <property type="evidence" value="ECO:0007669"/>
    <property type="project" value="InterPro"/>
</dbReference>
<dbReference type="eggNOG" id="KOG0615">
    <property type="taxonomic scope" value="Eukaryota"/>
</dbReference>
<dbReference type="CDD" id="cd14014">
    <property type="entry name" value="STKc_PknB_like"/>
    <property type="match status" value="1"/>
</dbReference>
<evidence type="ECO:0000256" key="2">
    <source>
        <dbReference type="RuleBase" id="RU362114"/>
    </source>
</evidence>
<dbReference type="GO" id="GO:0005524">
    <property type="term" value="F:ATP binding"/>
    <property type="evidence" value="ECO:0007669"/>
    <property type="project" value="InterPro"/>
</dbReference>
<evidence type="ECO:0000313" key="5">
    <source>
        <dbReference type="EMBL" id="EDQ89242.1"/>
    </source>
</evidence>
<dbReference type="InterPro" id="IPR012317">
    <property type="entry name" value="Poly(ADP-ribose)pol_cat_dom"/>
</dbReference>
<evidence type="ECO:0000259" key="4">
    <source>
        <dbReference type="PROSITE" id="PS51059"/>
    </source>
</evidence>
<dbReference type="Pfam" id="PF12796">
    <property type="entry name" value="Ank_2"/>
    <property type="match status" value="1"/>
</dbReference>
<dbReference type="Gene3D" id="3.90.228.10">
    <property type="match status" value="1"/>
</dbReference>
<dbReference type="Gene3D" id="1.10.510.10">
    <property type="entry name" value="Transferase(Phosphotransferase) domain 1"/>
    <property type="match status" value="1"/>
</dbReference>
<accession>A9UZJ6</accession>
<dbReference type="InterPro" id="IPR036770">
    <property type="entry name" value="Ankyrin_rpt-contain_sf"/>
</dbReference>
<dbReference type="SMART" id="SM00248">
    <property type="entry name" value="ANK"/>
    <property type="match status" value="1"/>
</dbReference>
<dbReference type="PROSITE" id="PS50011">
    <property type="entry name" value="PROTEIN_KINASE_DOM"/>
    <property type="match status" value="1"/>
</dbReference>
<dbReference type="RefSeq" id="XP_001745818.1">
    <property type="nucleotide sequence ID" value="XM_001745766.1"/>
</dbReference>
<dbReference type="SUPFAM" id="SSF56399">
    <property type="entry name" value="ADP-ribosylation"/>
    <property type="match status" value="1"/>
</dbReference>
<dbReference type="OMA" id="HASINDD"/>
<dbReference type="SMART" id="SM00220">
    <property type="entry name" value="S_TKc"/>
    <property type="match status" value="1"/>
</dbReference>
<keyword evidence="1" id="KW-0040">ANK repeat</keyword>
<dbReference type="AlphaFoldDB" id="A9UZJ6"/>
<dbReference type="GeneID" id="5891130"/>
<dbReference type="InterPro" id="IPR000719">
    <property type="entry name" value="Prot_kinase_dom"/>
</dbReference>